<keyword evidence="2 3" id="KW-0808">Transferase</keyword>
<name>A0A498I2L7_MALDO</name>
<comment type="similarity">
    <text evidence="1 3">Belongs to the sulfotransferase 1 family.</text>
</comment>
<accession>A0A498I2L7</accession>
<evidence type="ECO:0000313" key="6">
    <source>
        <dbReference type="Proteomes" id="UP000290289"/>
    </source>
</evidence>
<dbReference type="GO" id="GO:0008146">
    <property type="term" value="F:sulfotransferase activity"/>
    <property type="evidence" value="ECO:0007669"/>
    <property type="project" value="InterPro"/>
</dbReference>
<evidence type="ECO:0000256" key="1">
    <source>
        <dbReference type="ARBA" id="ARBA00005771"/>
    </source>
</evidence>
<proteinExistence type="inferred from homology"/>
<dbReference type="SUPFAM" id="SSF52540">
    <property type="entry name" value="P-loop containing nucleoside triphosphate hydrolases"/>
    <property type="match status" value="1"/>
</dbReference>
<evidence type="ECO:0000313" key="5">
    <source>
        <dbReference type="EMBL" id="RXH77410.1"/>
    </source>
</evidence>
<organism evidence="5 6">
    <name type="scientific">Malus domestica</name>
    <name type="common">Apple</name>
    <name type="synonym">Pyrus malus</name>
    <dbReference type="NCBI Taxonomy" id="3750"/>
    <lineage>
        <taxon>Eukaryota</taxon>
        <taxon>Viridiplantae</taxon>
        <taxon>Streptophyta</taxon>
        <taxon>Embryophyta</taxon>
        <taxon>Tracheophyta</taxon>
        <taxon>Spermatophyta</taxon>
        <taxon>Magnoliopsida</taxon>
        <taxon>eudicotyledons</taxon>
        <taxon>Gunneridae</taxon>
        <taxon>Pentapetalae</taxon>
        <taxon>rosids</taxon>
        <taxon>fabids</taxon>
        <taxon>Rosales</taxon>
        <taxon>Rosaceae</taxon>
        <taxon>Amygdaloideae</taxon>
        <taxon>Maleae</taxon>
        <taxon>Malus</taxon>
    </lineage>
</organism>
<comment type="caution">
    <text evidence="5">The sequence shown here is derived from an EMBL/GenBank/DDBJ whole genome shotgun (WGS) entry which is preliminary data.</text>
</comment>
<dbReference type="EMBL" id="RDQH01000340">
    <property type="protein sequence ID" value="RXH77410.1"/>
    <property type="molecule type" value="Genomic_DNA"/>
</dbReference>
<protein>
    <recommendedName>
        <fullName evidence="3">Sulfotransferase</fullName>
        <ecNumber evidence="3">2.8.2.-</ecNumber>
    </recommendedName>
</protein>
<dbReference type="EC" id="2.8.2.-" evidence="3"/>
<keyword evidence="6" id="KW-1185">Reference proteome</keyword>
<dbReference type="InterPro" id="IPR000863">
    <property type="entry name" value="Sulfotransferase_dom"/>
</dbReference>
<sequence length="407" mass="46264">MDICQQSPRSFCYVEAIIRSTVARDVAALMEFKGVSLIEAPDYVAVVEEGAPKGNVGLVAVSAVGEVTIYAFQYHRYIMASVSLGVDQEIISTLPKDTGWAAEHYYQYQNFWYPQVFLEGVIWAQQDFRARDSDVFLATFPKCGTTWVKALMIAIKNRKDCDYSSHPLLTKNPHDIVRYIELLVHQDNPVEYLDSMASPRLLATHVPHSSLPNSVLDSDTRVVYVARNPKDVLVSLWAFSEKLRSKVYRLPPLPLEEGFELFCKGVALAGPFWDHVLGYWEASLKNPNKVLFFKFEDLKADTEGYVKRLAEFIGYPFSSEEEKEGAVQKIIKFCSFENLSSLEVNKSGTYHVGPKTDEKFSNDVFFRRGETGDSQKHLTPEMLERLDKITEQKFGASRTLFILFIIT</sequence>
<evidence type="ECO:0000256" key="2">
    <source>
        <dbReference type="ARBA" id="ARBA00022679"/>
    </source>
</evidence>
<reference evidence="5 6" key="1">
    <citation type="submission" date="2018-10" db="EMBL/GenBank/DDBJ databases">
        <title>A high-quality apple genome assembly.</title>
        <authorList>
            <person name="Hu J."/>
        </authorList>
    </citation>
    <scope>NUCLEOTIDE SEQUENCE [LARGE SCALE GENOMIC DNA]</scope>
    <source>
        <strain evidence="6">cv. HFTH1</strain>
        <tissue evidence="5">Young leaf</tissue>
    </source>
</reference>
<evidence type="ECO:0000259" key="4">
    <source>
        <dbReference type="Pfam" id="PF00685"/>
    </source>
</evidence>
<dbReference type="Proteomes" id="UP000290289">
    <property type="component" value="Chromosome 14"/>
</dbReference>
<feature type="domain" description="Sulfotransferase" evidence="4">
    <location>
        <begin position="132"/>
        <end position="396"/>
    </location>
</feature>
<dbReference type="AlphaFoldDB" id="A0A498I2L7"/>
<dbReference type="Pfam" id="PF00685">
    <property type="entry name" value="Sulfotransfer_1"/>
    <property type="match status" value="1"/>
</dbReference>
<evidence type="ECO:0000256" key="3">
    <source>
        <dbReference type="RuleBase" id="RU361155"/>
    </source>
</evidence>
<dbReference type="PANTHER" id="PTHR11783">
    <property type="entry name" value="SULFOTRANSFERASE SULT"/>
    <property type="match status" value="1"/>
</dbReference>
<dbReference type="Gene3D" id="3.40.50.300">
    <property type="entry name" value="P-loop containing nucleotide triphosphate hydrolases"/>
    <property type="match status" value="1"/>
</dbReference>
<gene>
    <name evidence="5" type="ORF">DVH24_023684</name>
</gene>
<dbReference type="InterPro" id="IPR027417">
    <property type="entry name" value="P-loop_NTPase"/>
</dbReference>